<keyword evidence="3 10" id="KW-0812">Transmembrane</keyword>
<dbReference type="RefSeq" id="XP_031427675.1">
    <property type="nucleotide sequence ID" value="XM_031571815.2"/>
</dbReference>
<dbReference type="GeneID" id="105901028"/>
<keyword evidence="4" id="KW-0732">Signal</keyword>
<keyword evidence="6 10" id="KW-0472">Membrane</keyword>
<feature type="transmembrane region" description="Helical" evidence="10">
    <location>
        <begin position="149"/>
        <end position="171"/>
    </location>
</feature>
<dbReference type="Proteomes" id="UP000515152">
    <property type="component" value="Chromosome 8"/>
</dbReference>
<evidence type="ECO:0000256" key="1">
    <source>
        <dbReference type="ARBA" id="ARBA00004479"/>
    </source>
</evidence>
<evidence type="ECO:0000256" key="7">
    <source>
        <dbReference type="ARBA" id="ARBA00023157"/>
    </source>
</evidence>
<accession>A0A6P8FWA0</accession>
<evidence type="ECO:0000256" key="9">
    <source>
        <dbReference type="ARBA" id="ARBA00023319"/>
    </source>
</evidence>
<keyword evidence="7" id="KW-1015">Disulfide bond</keyword>
<dbReference type="InterPro" id="IPR007110">
    <property type="entry name" value="Ig-like_dom"/>
</dbReference>
<dbReference type="InterPro" id="IPR000920">
    <property type="entry name" value="Myelin_P0-rel"/>
</dbReference>
<evidence type="ECO:0000256" key="5">
    <source>
        <dbReference type="ARBA" id="ARBA00022989"/>
    </source>
</evidence>
<evidence type="ECO:0000256" key="3">
    <source>
        <dbReference type="ARBA" id="ARBA00022692"/>
    </source>
</evidence>
<dbReference type="PANTHER" id="PTHR13869:SF21">
    <property type="entry name" value="MYELIN PROTEIN ZERO-LIKE PROTEIN 2"/>
    <property type="match status" value="1"/>
</dbReference>
<dbReference type="PANTHER" id="PTHR13869">
    <property type="entry name" value="MYELIN P0 RELATED"/>
    <property type="match status" value="1"/>
</dbReference>
<gene>
    <name evidence="13" type="primary">mpzl2b</name>
</gene>
<proteinExistence type="inferred from homology"/>
<dbReference type="SMART" id="SM00409">
    <property type="entry name" value="IG"/>
    <property type="match status" value="1"/>
</dbReference>
<evidence type="ECO:0000259" key="11">
    <source>
        <dbReference type="PROSITE" id="PS50835"/>
    </source>
</evidence>
<dbReference type="SUPFAM" id="SSF48726">
    <property type="entry name" value="Immunoglobulin"/>
    <property type="match status" value="1"/>
</dbReference>
<dbReference type="InterPro" id="IPR013783">
    <property type="entry name" value="Ig-like_fold"/>
</dbReference>
<evidence type="ECO:0000313" key="12">
    <source>
        <dbReference type="Proteomes" id="UP000515152"/>
    </source>
</evidence>
<keyword evidence="8" id="KW-0325">Glycoprotein</keyword>
<comment type="similarity">
    <text evidence="2">Belongs to the myelin P0 protein family.</text>
</comment>
<keyword evidence="12" id="KW-1185">Reference proteome</keyword>
<dbReference type="CTD" id="336830"/>
<dbReference type="GO" id="GO:0098609">
    <property type="term" value="P:cell-cell adhesion"/>
    <property type="evidence" value="ECO:0007669"/>
    <property type="project" value="TreeGrafter"/>
</dbReference>
<comment type="subcellular location">
    <subcellularLocation>
        <location evidence="1">Membrane</location>
        <topology evidence="1">Single-pass type I membrane protein</topology>
    </subcellularLocation>
</comment>
<evidence type="ECO:0000256" key="10">
    <source>
        <dbReference type="SAM" id="Phobius"/>
    </source>
</evidence>
<dbReference type="AlphaFoldDB" id="A0A6P8FWA0"/>
<name>A0A6P8FWA0_CLUHA</name>
<dbReference type="FunFam" id="2.60.40.10:FF:000193">
    <property type="entry name" value="Myelin protein zero-like 1 like"/>
    <property type="match status" value="1"/>
</dbReference>
<evidence type="ECO:0000256" key="8">
    <source>
        <dbReference type="ARBA" id="ARBA00023180"/>
    </source>
</evidence>
<evidence type="ECO:0000313" key="13">
    <source>
        <dbReference type="RefSeq" id="XP_031427675.1"/>
    </source>
</evidence>
<organism evidence="12 13">
    <name type="scientific">Clupea harengus</name>
    <name type="common">Atlantic herring</name>
    <dbReference type="NCBI Taxonomy" id="7950"/>
    <lineage>
        <taxon>Eukaryota</taxon>
        <taxon>Metazoa</taxon>
        <taxon>Chordata</taxon>
        <taxon>Craniata</taxon>
        <taxon>Vertebrata</taxon>
        <taxon>Euteleostomi</taxon>
        <taxon>Actinopterygii</taxon>
        <taxon>Neopterygii</taxon>
        <taxon>Teleostei</taxon>
        <taxon>Clupei</taxon>
        <taxon>Clupeiformes</taxon>
        <taxon>Clupeoidei</taxon>
        <taxon>Clupeidae</taxon>
        <taxon>Clupea</taxon>
    </lineage>
</organism>
<evidence type="ECO:0000256" key="2">
    <source>
        <dbReference type="ARBA" id="ARBA00007180"/>
    </source>
</evidence>
<evidence type="ECO:0000256" key="6">
    <source>
        <dbReference type="ARBA" id="ARBA00023136"/>
    </source>
</evidence>
<feature type="domain" description="Ig-like" evidence="11">
    <location>
        <begin position="11"/>
        <end position="137"/>
    </location>
</feature>
<dbReference type="Gene3D" id="2.60.40.10">
    <property type="entry name" value="Immunoglobulins"/>
    <property type="match status" value="1"/>
</dbReference>
<dbReference type="InterPro" id="IPR003599">
    <property type="entry name" value="Ig_sub"/>
</dbReference>
<dbReference type="InterPro" id="IPR036179">
    <property type="entry name" value="Ig-like_dom_sf"/>
</dbReference>
<dbReference type="PROSITE" id="PS50835">
    <property type="entry name" value="IG_LIKE"/>
    <property type="match status" value="1"/>
</dbReference>
<keyword evidence="5 10" id="KW-1133">Transmembrane helix</keyword>
<dbReference type="Pfam" id="PF07686">
    <property type="entry name" value="V-set"/>
    <property type="match status" value="1"/>
</dbReference>
<dbReference type="InterPro" id="IPR013106">
    <property type="entry name" value="Ig_V-set"/>
</dbReference>
<sequence>MTIVRSPVSSPNTGIVQVRAIEVYMNRKEVEAVNGTSVKLQCTFKSSEPIFEDSVIVGWNFRPLKPGAEETVFHYQEGPFPPTEGRFKGHAVWSGDIMKEDASITLLDVQFNFNGTFSCEVRNPPDFQGIAGEVILKVVEKASISDIKILAASVGGAIAVVIVILIIFVLVRRRLSLRDDDEEPEVELRESLRKDPTVW</sequence>
<keyword evidence="9" id="KW-0393">Immunoglobulin domain</keyword>
<protein>
    <submittedName>
        <fullName evidence="13">Myelin protein zero-like protein 2b isoform X2</fullName>
    </submittedName>
</protein>
<reference evidence="13" key="1">
    <citation type="submission" date="2025-08" db="UniProtKB">
        <authorList>
            <consortium name="RefSeq"/>
        </authorList>
    </citation>
    <scope>IDENTIFICATION</scope>
</reference>
<dbReference type="GO" id="GO:0005886">
    <property type="term" value="C:plasma membrane"/>
    <property type="evidence" value="ECO:0007669"/>
    <property type="project" value="TreeGrafter"/>
</dbReference>
<dbReference type="PRINTS" id="PR00213">
    <property type="entry name" value="MYELINP0"/>
</dbReference>
<evidence type="ECO:0000256" key="4">
    <source>
        <dbReference type="ARBA" id="ARBA00022729"/>
    </source>
</evidence>